<feature type="domain" description="ABC transporter" evidence="6">
    <location>
        <begin position="11"/>
        <end position="244"/>
    </location>
</feature>
<dbReference type="SUPFAM" id="SSF52540">
    <property type="entry name" value="P-loop containing nucleoside triphosphate hydrolases"/>
    <property type="match status" value="1"/>
</dbReference>
<keyword evidence="2" id="KW-0813">Transport</keyword>
<dbReference type="PROSITE" id="PS50893">
    <property type="entry name" value="ABC_TRANSPORTER_2"/>
    <property type="match status" value="1"/>
</dbReference>
<name>A0ABY6G2F9_9MICO</name>
<dbReference type="Proteomes" id="UP001164305">
    <property type="component" value="Chromosome"/>
</dbReference>
<dbReference type="InterPro" id="IPR027417">
    <property type="entry name" value="P-loop_NTPase"/>
</dbReference>
<dbReference type="PANTHER" id="PTHR42734">
    <property type="entry name" value="METAL TRANSPORT SYSTEM ATP-BINDING PROTEIN TM_0124-RELATED"/>
    <property type="match status" value="1"/>
</dbReference>
<accession>A0ABY6G2F9</accession>
<dbReference type="PANTHER" id="PTHR42734:SF17">
    <property type="entry name" value="METAL TRANSPORT SYSTEM ATP-BINDING PROTEIN TM_0124-RELATED"/>
    <property type="match status" value="1"/>
</dbReference>
<evidence type="ECO:0000256" key="1">
    <source>
        <dbReference type="ARBA" id="ARBA00005417"/>
    </source>
</evidence>
<dbReference type="InterPro" id="IPR003593">
    <property type="entry name" value="AAA+_ATPase"/>
</dbReference>
<keyword evidence="3" id="KW-0547">Nucleotide-binding</keyword>
<dbReference type="GO" id="GO:0005524">
    <property type="term" value="F:ATP binding"/>
    <property type="evidence" value="ECO:0007669"/>
    <property type="project" value="UniProtKB-KW"/>
</dbReference>
<dbReference type="Pfam" id="PF00005">
    <property type="entry name" value="ABC_tran"/>
    <property type="match status" value="1"/>
</dbReference>
<keyword evidence="4 7" id="KW-0067">ATP-binding</keyword>
<dbReference type="PROSITE" id="PS00211">
    <property type="entry name" value="ABC_TRANSPORTER_1"/>
    <property type="match status" value="1"/>
</dbReference>
<dbReference type="Gene3D" id="3.40.50.300">
    <property type="entry name" value="P-loop containing nucleotide triphosphate hydrolases"/>
    <property type="match status" value="1"/>
</dbReference>
<gene>
    <name evidence="7" type="ORF">BRM3_02355</name>
</gene>
<evidence type="ECO:0000259" key="6">
    <source>
        <dbReference type="PROSITE" id="PS50893"/>
    </source>
</evidence>
<proteinExistence type="inferred from homology"/>
<evidence type="ECO:0000256" key="5">
    <source>
        <dbReference type="SAM" id="MobiDB-lite"/>
    </source>
</evidence>
<organism evidence="7 8">
    <name type="scientific">Brachybacterium huguangmaarense</name>
    <dbReference type="NCBI Taxonomy" id="1652028"/>
    <lineage>
        <taxon>Bacteria</taxon>
        <taxon>Bacillati</taxon>
        <taxon>Actinomycetota</taxon>
        <taxon>Actinomycetes</taxon>
        <taxon>Micrococcales</taxon>
        <taxon>Dermabacteraceae</taxon>
        <taxon>Brachybacterium</taxon>
    </lineage>
</organism>
<dbReference type="SMART" id="SM00382">
    <property type="entry name" value="AAA"/>
    <property type="match status" value="1"/>
</dbReference>
<dbReference type="InterPro" id="IPR003439">
    <property type="entry name" value="ABC_transporter-like_ATP-bd"/>
</dbReference>
<evidence type="ECO:0000256" key="2">
    <source>
        <dbReference type="ARBA" id="ARBA00022448"/>
    </source>
</evidence>
<evidence type="ECO:0000313" key="8">
    <source>
        <dbReference type="Proteomes" id="UP001164305"/>
    </source>
</evidence>
<sequence>MSGTESAEAVLSLRSATLRFGERTLWHGLDLDVHRGEVIAVLGANGSGKSSLLKTILGQQPLTSGTVRFLGAPVRRGDRRIGYVPQQTLADEGVPLRGRDLVGLGIDGHRWGLPLPSRTRRARIEGLLEAVGAQRYADAPVGTLSGGEQQRLRIAQALAADPSLLLCDEPLLSLDLTHQRMVVDLVDDARRQLDLGVLFVTHDINPVLDAVDRVLYIAGARFRIGTPDEVLRSDVLSDLYGAPVDVIRHRGRVLVVGAPDHVPHHADDAPDPLATTGGGR</sequence>
<dbReference type="InterPro" id="IPR017871">
    <property type="entry name" value="ABC_transporter-like_CS"/>
</dbReference>
<keyword evidence="8" id="KW-1185">Reference proteome</keyword>
<evidence type="ECO:0000313" key="7">
    <source>
        <dbReference type="EMBL" id="UYG17297.1"/>
    </source>
</evidence>
<feature type="region of interest" description="Disordered" evidence="5">
    <location>
        <begin position="261"/>
        <end position="280"/>
    </location>
</feature>
<comment type="similarity">
    <text evidence="1">Belongs to the ABC transporter superfamily.</text>
</comment>
<dbReference type="InterPro" id="IPR050153">
    <property type="entry name" value="Metal_Ion_Import_ABC"/>
</dbReference>
<evidence type="ECO:0000256" key="4">
    <source>
        <dbReference type="ARBA" id="ARBA00022840"/>
    </source>
</evidence>
<reference evidence="7" key="1">
    <citation type="submission" date="2022-10" db="EMBL/GenBank/DDBJ databases">
        <title>Whole-Genome Sequencing of Brachybacterium huguangmaarense BRM-3, Isolated from Betula schmidtii.</title>
        <authorList>
            <person name="Haam D."/>
        </authorList>
    </citation>
    <scope>NUCLEOTIDE SEQUENCE</scope>
    <source>
        <strain evidence="7">BRM-3</strain>
    </source>
</reference>
<dbReference type="RefSeq" id="WP_263594506.1">
    <property type="nucleotide sequence ID" value="NZ_CP107020.1"/>
</dbReference>
<protein>
    <submittedName>
        <fullName evidence="7">ABC transporter ATP-binding protein</fullName>
    </submittedName>
</protein>
<dbReference type="EMBL" id="CP107020">
    <property type="protein sequence ID" value="UYG17297.1"/>
    <property type="molecule type" value="Genomic_DNA"/>
</dbReference>
<dbReference type="CDD" id="cd03235">
    <property type="entry name" value="ABC_Metallic_Cations"/>
    <property type="match status" value="1"/>
</dbReference>
<evidence type="ECO:0000256" key="3">
    <source>
        <dbReference type="ARBA" id="ARBA00022741"/>
    </source>
</evidence>